<evidence type="ECO:0000313" key="1">
    <source>
        <dbReference type="EMBL" id="KAJ7615990.1"/>
    </source>
</evidence>
<name>A0AAD7BBW3_9AGAR</name>
<dbReference type="EMBL" id="JARKIF010000023">
    <property type="protein sequence ID" value="KAJ7615990.1"/>
    <property type="molecule type" value="Genomic_DNA"/>
</dbReference>
<accession>A0AAD7BBW3</accession>
<proteinExistence type="predicted"/>
<comment type="caution">
    <text evidence="1">The sequence shown here is derived from an EMBL/GenBank/DDBJ whole genome shotgun (WGS) entry which is preliminary data.</text>
</comment>
<organism evidence="1 2">
    <name type="scientific">Roridomyces roridus</name>
    <dbReference type="NCBI Taxonomy" id="1738132"/>
    <lineage>
        <taxon>Eukaryota</taxon>
        <taxon>Fungi</taxon>
        <taxon>Dikarya</taxon>
        <taxon>Basidiomycota</taxon>
        <taxon>Agaricomycotina</taxon>
        <taxon>Agaricomycetes</taxon>
        <taxon>Agaricomycetidae</taxon>
        <taxon>Agaricales</taxon>
        <taxon>Marasmiineae</taxon>
        <taxon>Mycenaceae</taxon>
        <taxon>Roridomyces</taxon>
    </lineage>
</organism>
<evidence type="ECO:0000313" key="2">
    <source>
        <dbReference type="Proteomes" id="UP001221142"/>
    </source>
</evidence>
<gene>
    <name evidence="1" type="ORF">FB45DRAFT_935076</name>
</gene>
<dbReference type="Proteomes" id="UP001221142">
    <property type="component" value="Unassembled WGS sequence"/>
</dbReference>
<sequence length="134" mass="14098">MDYVNGVAPIVTTFGPGTLHHLTYGITFSNMQAVTGSLSTSDEGATHWVLGFSYYFSGFAFYWDGPGEAFFRLGNSTATEAVGNSWTNATGVPSNGEIILGLNVASTAATAANRGLNQGTFVVYKVPGNLDDLD</sequence>
<reference evidence="1" key="1">
    <citation type="submission" date="2023-03" db="EMBL/GenBank/DDBJ databases">
        <title>Massive genome expansion in bonnet fungi (Mycena s.s.) driven by repeated elements and novel gene families across ecological guilds.</title>
        <authorList>
            <consortium name="Lawrence Berkeley National Laboratory"/>
            <person name="Harder C.B."/>
            <person name="Miyauchi S."/>
            <person name="Viragh M."/>
            <person name="Kuo A."/>
            <person name="Thoen E."/>
            <person name="Andreopoulos B."/>
            <person name="Lu D."/>
            <person name="Skrede I."/>
            <person name="Drula E."/>
            <person name="Henrissat B."/>
            <person name="Morin E."/>
            <person name="Kohler A."/>
            <person name="Barry K."/>
            <person name="LaButti K."/>
            <person name="Morin E."/>
            <person name="Salamov A."/>
            <person name="Lipzen A."/>
            <person name="Mereny Z."/>
            <person name="Hegedus B."/>
            <person name="Baldrian P."/>
            <person name="Stursova M."/>
            <person name="Weitz H."/>
            <person name="Taylor A."/>
            <person name="Grigoriev I.V."/>
            <person name="Nagy L.G."/>
            <person name="Martin F."/>
            <person name="Kauserud H."/>
        </authorList>
    </citation>
    <scope>NUCLEOTIDE SEQUENCE</scope>
    <source>
        <strain evidence="1">9284</strain>
    </source>
</reference>
<keyword evidence="2" id="KW-1185">Reference proteome</keyword>
<dbReference type="AlphaFoldDB" id="A0AAD7BBW3"/>
<protein>
    <submittedName>
        <fullName evidence="1">Uncharacterized protein</fullName>
    </submittedName>
</protein>